<dbReference type="Pfam" id="PF01715">
    <property type="entry name" value="IPPT"/>
    <property type="match status" value="1"/>
</dbReference>
<proteinExistence type="inferred from homology"/>
<dbReference type="EMBL" id="CP034593">
    <property type="protein sequence ID" value="AZQ76196.1"/>
    <property type="molecule type" value="Genomic_DNA"/>
</dbReference>
<feature type="site" description="Interaction with substrate tRNA" evidence="10">
    <location>
        <position position="103"/>
    </location>
</feature>
<evidence type="ECO:0000256" key="12">
    <source>
        <dbReference type="RuleBase" id="RU003784"/>
    </source>
</evidence>
<evidence type="ECO:0000256" key="5">
    <source>
        <dbReference type="ARBA" id="ARBA00022694"/>
    </source>
</evidence>
<dbReference type="Gene3D" id="1.10.20.140">
    <property type="match status" value="1"/>
</dbReference>
<dbReference type="EC" id="2.5.1.75" evidence="10"/>
<comment type="catalytic activity">
    <reaction evidence="9 10 11">
        <text>adenosine(37) in tRNA + dimethylallyl diphosphate = N(6)-dimethylallyladenosine(37) in tRNA + diphosphate</text>
        <dbReference type="Rhea" id="RHEA:26482"/>
        <dbReference type="Rhea" id="RHEA-COMP:10162"/>
        <dbReference type="Rhea" id="RHEA-COMP:10375"/>
        <dbReference type="ChEBI" id="CHEBI:33019"/>
        <dbReference type="ChEBI" id="CHEBI:57623"/>
        <dbReference type="ChEBI" id="CHEBI:74411"/>
        <dbReference type="ChEBI" id="CHEBI:74415"/>
        <dbReference type="EC" id="2.5.1.75"/>
    </reaction>
</comment>
<gene>
    <name evidence="10 14" type="primary">miaA</name>
    <name evidence="14" type="ORF">EJ997_01470</name>
</gene>
<keyword evidence="8 10" id="KW-0460">Magnesium</keyword>
<comment type="similarity">
    <text evidence="3 10 13">Belongs to the IPP transferase family.</text>
</comment>
<sequence>MTIIAVVGPTAVGKSAVAVNLAHSLGGAGSSEIVGADAMQLYRGMDIGTAKVTDEEKRGITHHQIDVLDISQEASVAAYQNHAREDIDGIVAASKTPILVGGSGLYVSAALDKIDFPGTVPEVRERLEAKLAEVGGAAMHAELARVDPASAKVIDARNERRVVRALEVNEVTGRSFQPVFPRHTSHYDSTVVIGLTLDQKILDERIAQRTATMFELGLLEETKALRKCGLDDAPTARTATGYREALAVLDGVMTVEEAIESVSVATRKLVKKQLTWFRRDPRITWVEAGPGVDTRIGEVLDRLIP</sequence>
<dbReference type="SUPFAM" id="SSF52540">
    <property type="entry name" value="P-loop containing nucleoside triphosphate hydrolases"/>
    <property type="match status" value="1"/>
</dbReference>
<evidence type="ECO:0000256" key="1">
    <source>
        <dbReference type="ARBA" id="ARBA00001946"/>
    </source>
</evidence>
<name>A0A3S9PV03_9ACTO</name>
<dbReference type="PANTHER" id="PTHR11088:SF60">
    <property type="entry name" value="TRNA DIMETHYLALLYLTRANSFERASE"/>
    <property type="match status" value="1"/>
</dbReference>
<dbReference type="OrthoDB" id="9776390at2"/>
<evidence type="ECO:0000256" key="8">
    <source>
        <dbReference type="ARBA" id="ARBA00022842"/>
    </source>
</evidence>
<dbReference type="PANTHER" id="PTHR11088">
    <property type="entry name" value="TRNA DIMETHYLALLYLTRANSFERASE"/>
    <property type="match status" value="1"/>
</dbReference>
<evidence type="ECO:0000256" key="6">
    <source>
        <dbReference type="ARBA" id="ARBA00022741"/>
    </source>
</evidence>
<dbReference type="GO" id="GO:0005524">
    <property type="term" value="F:ATP binding"/>
    <property type="evidence" value="ECO:0007669"/>
    <property type="project" value="UniProtKB-UniRule"/>
</dbReference>
<evidence type="ECO:0000313" key="15">
    <source>
        <dbReference type="Proteomes" id="UP000280344"/>
    </source>
</evidence>
<comment type="cofactor">
    <cofactor evidence="1 10">
        <name>Mg(2+)</name>
        <dbReference type="ChEBI" id="CHEBI:18420"/>
    </cofactor>
</comment>
<keyword evidence="6 10" id="KW-0547">Nucleotide-binding</keyword>
<feature type="binding site" evidence="10">
    <location>
        <begin position="10"/>
        <end position="15"/>
    </location>
    <ligand>
        <name>substrate</name>
    </ligand>
</feature>
<keyword evidence="15" id="KW-1185">Reference proteome</keyword>
<evidence type="ECO:0000313" key="14">
    <source>
        <dbReference type="EMBL" id="AZQ76196.1"/>
    </source>
</evidence>
<dbReference type="KEGG" id="flh:EJ997_01470"/>
<protein>
    <recommendedName>
        <fullName evidence="10">tRNA dimethylallyltransferase</fullName>
        <ecNumber evidence="10">2.5.1.75</ecNumber>
    </recommendedName>
    <alternativeName>
        <fullName evidence="10">Dimethylallyl diphosphate:tRNA dimethylallyltransferase</fullName>
        <shortName evidence="10">DMAPP:tRNA dimethylallyltransferase</shortName>
        <shortName evidence="10">DMATase</shortName>
    </alternativeName>
    <alternativeName>
        <fullName evidence="10">Isopentenyl-diphosphate:tRNA isopentenyltransferase</fullName>
        <shortName evidence="10">IPP transferase</shortName>
        <shortName evidence="10">IPPT</shortName>
        <shortName evidence="10">IPTase</shortName>
    </alternativeName>
</protein>
<keyword evidence="4 10" id="KW-0808">Transferase</keyword>
<evidence type="ECO:0000256" key="2">
    <source>
        <dbReference type="ARBA" id="ARBA00003213"/>
    </source>
</evidence>
<evidence type="ECO:0000256" key="3">
    <source>
        <dbReference type="ARBA" id="ARBA00005842"/>
    </source>
</evidence>
<dbReference type="InterPro" id="IPR027417">
    <property type="entry name" value="P-loop_NTPase"/>
</dbReference>
<dbReference type="InterPro" id="IPR018022">
    <property type="entry name" value="IPT"/>
</dbReference>
<dbReference type="InterPro" id="IPR039657">
    <property type="entry name" value="Dimethylallyltransferase"/>
</dbReference>
<feature type="binding site" evidence="10">
    <location>
        <begin position="8"/>
        <end position="15"/>
    </location>
    <ligand>
        <name>ATP</name>
        <dbReference type="ChEBI" id="CHEBI:30616"/>
    </ligand>
</feature>
<evidence type="ECO:0000256" key="9">
    <source>
        <dbReference type="ARBA" id="ARBA00049563"/>
    </source>
</evidence>
<dbReference type="GO" id="GO:0052381">
    <property type="term" value="F:tRNA dimethylallyltransferase activity"/>
    <property type="evidence" value="ECO:0007669"/>
    <property type="project" value="UniProtKB-UniRule"/>
</dbReference>
<organism evidence="14 15">
    <name type="scientific">Flaviflexus ciconiae</name>
    <dbReference type="NCBI Taxonomy" id="2496867"/>
    <lineage>
        <taxon>Bacteria</taxon>
        <taxon>Bacillati</taxon>
        <taxon>Actinomycetota</taxon>
        <taxon>Actinomycetes</taxon>
        <taxon>Actinomycetales</taxon>
        <taxon>Actinomycetaceae</taxon>
        <taxon>Flaviflexus</taxon>
    </lineage>
</organism>
<accession>A0A3S9PV03</accession>
<evidence type="ECO:0000256" key="13">
    <source>
        <dbReference type="RuleBase" id="RU003785"/>
    </source>
</evidence>
<dbReference type="RefSeq" id="WP_126703005.1">
    <property type="nucleotide sequence ID" value="NZ_CP034593.1"/>
</dbReference>
<evidence type="ECO:0000256" key="4">
    <source>
        <dbReference type="ARBA" id="ARBA00022679"/>
    </source>
</evidence>
<comment type="caution">
    <text evidence="10">Lacks conserved residue(s) required for the propagation of feature annotation.</text>
</comment>
<evidence type="ECO:0000256" key="7">
    <source>
        <dbReference type="ARBA" id="ARBA00022840"/>
    </source>
</evidence>
<dbReference type="AlphaFoldDB" id="A0A3S9PV03"/>
<evidence type="ECO:0000256" key="11">
    <source>
        <dbReference type="RuleBase" id="RU003783"/>
    </source>
</evidence>
<evidence type="ECO:0000256" key="10">
    <source>
        <dbReference type="HAMAP-Rule" id="MF_00185"/>
    </source>
</evidence>
<reference evidence="14 15" key="1">
    <citation type="submission" date="2018-12" db="EMBL/GenBank/DDBJ databases">
        <title>Complete genome sequence of Flaviflexus sp. H23T48.</title>
        <authorList>
            <person name="Bae J.-W."/>
            <person name="Lee J.-Y."/>
        </authorList>
    </citation>
    <scope>NUCLEOTIDE SEQUENCE [LARGE SCALE GENOMIC DNA]</scope>
    <source>
        <strain evidence="14 15">H23T48</strain>
    </source>
</reference>
<comment type="subunit">
    <text evidence="10">Monomer.</text>
</comment>
<dbReference type="HAMAP" id="MF_00185">
    <property type="entry name" value="IPP_trans"/>
    <property type="match status" value="1"/>
</dbReference>
<keyword evidence="7 10" id="KW-0067">ATP-binding</keyword>
<feature type="site" description="Interaction with substrate tRNA" evidence="10">
    <location>
        <position position="124"/>
    </location>
</feature>
<comment type="function">
    <text evidence="2 10 12">Catalyzes the transfer of a dimethylallyl group onto the adenine at position 37 in tRNAs that read codons beginning with uridine, leading to the formation of N6-(dimethylallyl)adenosine (i(6)A).</text>
</comment>
<dbReference type="Gene3D" id="3.40.50.300">
    <property type="entry name" value="P-loop containing nucleotide triphosphate hydrolases"/>
    <property type="match status" value="1"/>
</dbReference>
<keyword evidence="5 10" id="KW-0819">tRNA processing</keyword>
<dbReference type="Proteomes" id="UP000280344">
    <property type="component" value="Chromosome"/>
</dbReference>
<dbReference type="GO" id="GO:0006400">
    <property type="term" value="P:tRNA modification"/>
    <property type="evidence" value="ECO:0007669"/>
    <property type="project" value="TreeGrafter"/>
</dbReference>
<dbReference type="NCBIfam" id="TIGR00174">
    <property type="entry name" value="miaA"/>
    <property type="match status" value="1"/>
</dbReference>